<proteinExistence type="predicted"/>
<dbReference type="Proteomes" id="UP000504714">
    <property type="component" value="Unassembled WGS sequence"/>
</dbReference>
<reference evidence="1 2" key="1">
    <citation type="submission" date="2020-06" db="EMBL/GenBank/DDBJ databases">
        <title>The genome sequence of Candidatus Regiella insecticola strain Tut.</title>
        <authorList>
            <person name="Nikoh N."/>
            <person name="Tsuchida T."/>
            <person name="Koga R."/>
            <person name="Oshima K."/>
            <person name="Hattori M."/>
            <person name="Fukatsu T."/>
        </authorList>
    </citation>
    <scope>NUCLEOTIDE SEQUENCE [LARGE SCALE GENOMIC DNA]</scope>
    <source>
        <strain evidence="1 2">Tut</strain>
    </source>
</reference>
<dbReference type="Gene3D" id="2.60.40.10">
    <property type="entry name" value="Immunoglobulins"/>
    <property type="match status" value="1"/>
</dbReference>
<evidence type="ECO:0008006" key="3">
    <source>
        <dbReference type="Google" id="ProtNLM"/>
    </source>
</evidence>
<sequence length="285" mass="31432">MNPHGTRNKNKSLTSIGYWLWLYLLTLLVCSPAAAIFSGKTGVIHGRPPMANGVLHVLAPDGTKLQDNAILSLSDSPAQFTLSNITRDISVSDKDGDAGLNSRIEDRRSTFIWQSEGKDLSEDEKSRSFNAMQAEGKKYTLIVETAVLASSSSGIPRDKWHRLSRTYQLRVTRTFITPNNMIITGSKINTDGSKTYRIKIIVTDEKGKPVADQNVRIRTTHQAALDPNGVIPRIKGQLSPLIVQNMKTNKKGIIIISVTNTKAVNSSVFAQLNNNSEQEKKLSFP</sequence>
<protein>
    <recommendedName>
        <fullName evidence="3">Big-1 domain-containing protein</fullName>
    </recommendedName>
</protein>
<dbReference type="SUPFAM" id="SSF49373">
    <property type="entry name" value="Invasin/intimin cell-adhesion fragments"/>
    <property type="match status" value="1"/>
</dbReference>
<dbReference type="EMBL" id="BLXO01000009">
    <property type="protein sequence ID" value="GFN47320.1"/>
    <property type="molecule type" value="Genomic_DNA"/>
</dbReference>
<evidence type="ECO:0000313" key="2">
    <source>
        <dbReference type="Proteomes" id="UP000504714"/>
    </source>
</evidence>
<dbReference type="InterPro" id="IPR008964">
    <property type="entry name" value="Invasin/intimin_cell_adhesion"/>
</dbReference>
<comment type="caution">
    <text evidence="1">The sequence shown here is derived from an EMBL/GenBank/DDBJ whole genome shotgun (WGS) entry which is preliminary data.</text>
</comment>
<dbReference type="InterPro" id="IPR013783">
    <property type="entry name" value="Ig-like_fold"/>
</dbReference>
<name>A0A6L2ZS63_9ENTR</name>
<organism evidence="1 2">
    <name type="scientific">Candidatus Regiella insecticola</name>
    <dbReference type="NCBI Taxonomy" id="138073"/>
    <lineage>
        <taxon>Bacteria</taxon>
        <taxon>Pseudomonadati</taxon>
        <taxon>Pseudomonadota</taxon>
        <taxon>Gammaproteobacteria</taxon>
        <taxon>Enterobacterales</taxon>
        <taxon>Enterobacteriaceae</taxon>
        <taxon>aphid secondary symbionts</taxon>
        <taxon>Candidatus Regiella</taxon>
    </lineage>
</organism>
<evidence type="ECO:0000313" key="1">
    <source>
        <dbReference type="EMBL" id="GFN47320.1"/>
    </source>
</evidence>
<dbReference type="RefSeq" id="WP_176488802.1">
    <property type="nucleotide sequence ID" value="NZ_BLXO01000009.1"/>
</dbReference>
<accession>A0A6L2ZS63</accession>
<gene>
    <name evidence="1" type="ORF">RINTU1_33440</name>
</gene>
<dbReference type="AlphaFoldDB" id="A0A6L2ZS63"/>